<sequence length="202" mass="22492">MNKVQTIVSITVILTVVVIFIIALQNKDRVEDFDNFISEHPSIEESTDLSSYEVKTGDTIIGIAKKFNILPWQLRTANNMSGEDTLIHPGEMLYIPLVIWETYHGKASWYGPNFHGKKMANGMMYDQEKILVAHRILPLGIHVRITNLNSGKSIVAQVLDRGPYAKNADGEYSREIDLSYGAAKELGAIEPGVIPVKIEPLG</sequence>
<proteinExistence type="inferred from homology"/>
<dbReference type="GO" id="GO:0071555">
    <property type="term" value="P:cell wall organization"/>
    <property type="evidence" value="ECO:0007669"/>
    <property type="project" value="UniProtKB-KW"/>
</dbReference>
<keyword evidence="3" id="KW-0812">Transmembrane</keyword>
<accession>A0A3B0TV63</accession>
<dbReference type="GO" id="GO:0016829">
    <property type="term" value="F:lyase activity"/>
    <property type="evidence" value="ECO:0007669"/>
    <property type="project" value="UniProtKB-KW"/>
</dbReference>
<dbReference type="CDD" id="cd22268">
    <property type="entry name" value="DPBB_RlpA-like"/>
    <property type="match status" value="1"/>
</dbReference>
<dbReference type="PANTHER" id="PTHR34183:SF1">
    <property type="entry name" value="ENDOLYTIC PEPTIDOGLYCAN TRANSGLYCOSYLASE RLPA"/>
    <property type="match status" value="1"/>
</dbReference>
<evidence type="ECO:0000256" key="2">
    <source>
        <dbReference type="ARBA" id="ARBA00023316"/>
    </source>
</evidence>
<dbReference type="NCBIfam" id="TIGR00413">
    <property type="entry name" value="rlpA"/>
    <property type="match status" value="1"/>
</dbReference>
<evidence type="ECO:0000259" key="4">
    <source>
        <dbReference type="PROSITE" id="PS51782"/>
    </source>
</evidence>
<feature type="transmembrane region" description="Helical" evidence="3">
    <location>
        <begin position="6"/>
        <end position="24"/>
    </location>
</feature>
<dbReference type="InterPro" id="IPR012997">
    <property type="entry name" value="RplA"/>
</dbReference>
<dbReference type="InterPro" id="IPR018392">
    <property type="entry name" value="LysM"/>
</dbReference>
<dbReference type="PANTHER" id="PTHR34183">
    <property type="entry name" value="ENDOLYTIC PEPTIDOGLYCAN TRANSGLYCOSYLASE RLPA"/>
    <property type="match status" value="1"/>
</dbReference>
<dbReference type="InterPro" id="IPR009009">
    <property type="entry name" value="RlpA-like_DPBB"/>
</dbReference>
<protein>
    <submittedName>
        <fullName evidence="5">Rare lipoprotein A</fullName>
    </submittedName>
</protein>
<keyword evidence="1" id="KW-0456">Lyase</keyword>
<dbReference type="Gene3D" id="2.40.40.10">
    <property type="entry name" value="RlpA-like domain"/>
    <property type="match status" value="1"/>
</dbReference>
<evidence type="ECO:0000313" key="5">
    <source>
        <dbReference type="EMBL" id="VAW12474.1"/>
    </source>
</evidence>
<dbReference type="Gene3D" id="3.10.350.10">
    <property type="entry name" value="LysM domain"/>
    <property type="match status" value="1"/>
</dbReference>
<dbReference type="PROSITE" id="PS51782">
    <property type="entry name" value="LYSM"/>
    <property type="match status" value="1"/>
</dbReference>
<name>A0A3B0TV63_9ZZZZ</name>
<reference evidence="5" key="1">
    <citation type="submission" date="2018-06" db="EMBL/GenBank/DDBJ databases">
        <authorList>
            <person name="Zhirakovskaya E."/>
        </authorList>
    </citation>
    <scope>NUCLEOTIDE SEQUENCE</scope>
</reference>
<dbReference type="InterPro" id="IPR036779">
    <property type="entry name" value="LysM_dom_sf"/>
</dbReference>
<dbReference type="Pfam" id="PF03330">
    <property type="entry name" value="DPBB_1"/>
    <property type="match status" value="1"/>
</dbReference>
<dbReference type="HAMAP" id="MF_02071">
    <property type="entry name" value="RlpA"/>
    <property type="match status" value="1"/>
</dbReference>
<evidence type="ECO:0000256" key="3">
    <source>
        <dbReference type="SAM" id="Phobius"/>
    </source>
</evidence>
<keyword evidence="5" id="KW-0449">Lipoprotein</keyword>
<dbReference type="SUPFAM" id="SSF54106">
    <property type="entry name" value="LysM domain"/>
    <property type="match status" value="1"/>
</dbReference>
<feature type="domain" description="LysM" evidence="4">
    <location>
        <begin position="50"/>
        <end position="95"/>
    </location>
</feature>
<keyword evidence="3" id="KW-0472">Membrane</keyword>
<gene>
    <name evidence="5" type="ORF">MNBD_BACTEROID05-350</name>
</gene>
<dbReference type="Pfam" id="PF01476">
    <property type="entry name" value="LysM"/>
    <property type="match status" value="1"/>
</dbReference>
<keyword evidence="3" id="KW-1133">Transmembrane helix</keyword>
<evidence type="ECO:0000256" key="1">
    <source>
        <dbReference type="ARBA" id="ARBA00023239"/>
    </source>
</evidence>
<dbReference type="InterPro" id="IPR034718">
    <property type="entry name" value="RlpA"/>
</dbReference>
<dbReference type="SMART" id="SM00257">
    <property type="entry name" value="LysM"/>
    <property type="match status" value="1"/>
</dbReference>
<keyword evidence="2" id="KW-0961">Cell wall biogenesis/degradation</keyword>
<dbReference type="CDD" id="cd00118">
    <property type="entry name" value="LysM"/>
    <property type="match status" value="1"/>
</dbReference>
<dbReference type="SUPFAM" id="SSF50685">
    <property type="entry name" value="Barwin-like endoglucanases"/>
    <property type="match status" value="1"/>
</dbReference>
<dbReference type="InterPro" id="IPR036908">
    <property type="entry name" value="RlpA-like_sf"/>
</dbReference>
<organism evidence="5">
    <name type="scientific">hydrothermal vent metagenome</name>
    <dbReference type="NCBI Taxonomy" id="652676"/>
    <lineage>
        <taxon>unclassified sequences</taxon>
        <taxon>metagenomes</taxon>
        <taxon>ecological metagenomes</taxon>
    </lineage>
</organism>
<dbReference type="AlphaFoldDB" id="A0A3B0TV63"/>
<dbReference type="EMBL" id="UOEN01000104">
    <property type="protein sequence ID" value="VAW12474.1"/>
    <property type="molecule type" value="Genomic_DNA"/>
</dbReference>